<evidence type="ECO:0000256" key="1">
    <source>
        <dbReference type="SAM" id="SignalP"/>
    </source>
</evidence>
<keyword evidence="2" id="KW-1185">Reference proteome</keyword>
<name>A0A7E5A0L8_PANRE</name>
<dbReference type="AlphaFoldDB" id="A0A7E5A0L8"/>
<dbReference type="WBParaSite" id="Pan_g6553.t1">
    <property type="protein sequence ID" value="Pan_g6553.t1"/>
    <property type="gene ID" value="Pan_g6553"/>
</dbReference>
<dbReference type="InterPro" id="IPR011001">
    <property type="entry name" value="Saposin-like"/>
</dbReference>
<dbReference type="SUPFAM" id="SSF47862">
    <property type="entry name" value="Saposin"/>
    <property type="match status" value="1"/>
</dbReference>
<evidence type="ECO:0000313" key="3">
    <source>
        <dbReference type="WBParaSite" id="Pan_g6553.t1"/>
    </source>
</evidence>
<feature type="chain" id="PRO_5028940398" evidence="1">
    <location>
        <begin position="20"/>
        <end position="123"/>
    </location>
</feature>
<feature type="signal peptide" evidence="1">
    <location>
        <begin position="1"/>
        <end position="19"/>
    </location>
</feature>
<reference evidence="3" key="2">
    <citation type="submission" date="2020-10" db="UniProtKB">
        <authorList>
            <consortium name="WormBaseParasite"/>
        </authorList>
    </citation>
    <scope>IDENTIFICATION</scope>
</reference>
<reference evidence="2" key="1">
    <citation type="journal article" date="2013" name="Genetics">
        <title>The draft genome and transcriptome of Panagrellus redivivus are shaped by the harsh demands of a free-living lifestyle.</title>
        <authorList>
            <person name="Srinivasan J."/>
            <person name="Dillman A.R."/>
            <person name="Macchietto M.G."/>
            <person name="Heikkinen L."/>
            <person name="Lakso M."/>
            <person name="Fracchia K.M."/>
            <person name="Antoshechkin I."/>
            <person name="Mortazavi A."/>
            <person name="Wong G."/>
            <person name="Sternberg P.W."/>
        </authorList>
    </citation>
    <scope>NUCLEOTIDE SEQUENCE [LARGE SCALE GENOMIC DNA]</scope>
    <source>
        <strain evidence="2">MT8872</strain>
    </source>
</reference>
<organism evidence="2 3">
    <name type="scientific">Panagrellus redivivus</name>
    <name type="common">Microworm</name>
    <dbReference type="NCBI Taxonomy" id="6233"/>
    <lineage>
        <taxon>Eukaryota</taxon>
        <taxon>Metazoa</taxon>
        <taxon>Ecdysozoa</taxon>
        <taxon>Nematoda</taxon>
        <taxon>Chromadorea</taxon>
        <taxon>Rhabditida</taxon>
        <taxon>Tylenchina</taxon>
        <taxon>Panagrolaimomorpha</taxon>
        <taxon>Panagrolaimoidea</taxon>
        <taxon>Panagrolaimidae</taxon>
        <taxon>Panagrellus</taxon>
    </lineage>
</organism>
<proteinExistence type="predicted"/>
<keyword evidence="1" id="KW-0732">Signal</keyword>
<protein>
    <submittedName>
        <fullName evidence="3">Saposin B-type domain-containing protein</fullName>
    </submittedName>
</protein>
<accession>A0A7E5A0L8</accession>
<evidence type="ECO:0000313" key="2">
    <source>
        <dbReference type="Proteomes" id="UP000492821"/>
    </source>
</evidence>
<sequence>MRKFVFFVAVFCLFGYGLTAPTTDFAKDDNKDSLSCIVCNAMVDMTRQNTGSTFNDVLDGMNSYCRLYFSNYVNNCKYIVQAHLYPVYCQARLTNLSWRTICDREKLCPTKNNNDAHPSPPPE</sequence>
<dbReference type="Proteomes" id="UP000492821">
    <property type="component" value="Unassembled WGS sequence"/>
</dbReference>
<dbReference type="Gene3D" id="1.10.225.10">
    <property type="entry name" value="Saposin-like"/>
    <property type="match status" value="1"/>
</dbReference>